<gene>
    <name evidence="2" type="ORF">ACFOOT_02515</name>
</gene>
<dbReference type="EMBL" id="JBHRYE010000006">
    <property type="protein sequence ID" value="MFC3670288.1"/>
    <property type="molecule type" value="Genomic_DNA"/>
</dbReference>
<evidence type="ECO:0000259" key="1">
    <source>
        <dbReference type="PROSITE" id="PS50404"/>
    </source>
</evidence>
<organism evidence="2 3">
    <name type="scientific">Novosphingobium pokkalii</name>
    <dbReference type="NCBI Taxonomy" id="1770194"/>
    <lineage>
        <taxon>Bacteria</taxon>
        <taxon>Pseudomonadati</taxon>
        <taxon>Pseudomonadota</taxon>
        <taxon>Alphaproteobacteria</taxon>
        <taxon>Sphingomonadales</taxon>
        <taxon>Sphingomonadaceae</taxon>
        <taxon>Novosphingobium</taxon>
    </lineage>
</organism>
<keyword evidence="2" id="KW-0808">Transferase</keyword>
<dbReference type="PANTHER" id="PTHR44051:SF21">
    <property type="entry name" value="GLUTATHIONE S-TRANSFERASE FAMILY PROTEIN"/>
    <property type="match status" value="1"/>
</dbReference>
<dbReference type="PANTHER" id="PTHR44051">
    <property type="entry name" value="GLUTATHIONE S-TRANSFERASE-RELATED"/>
    <property type="match status" value="1"/>
</dbReference>
<dbReference type="SFLD" id="SFLDS00019">
    <property type="entry name" value="Glutathione_Transferase_(cytos"/>
    <property type="match status" value="1"/>
</dbReference>
<dbReference type="RefSeq" id="WP_308432923.1">
    <property type="nucleotide sequence ID" value="NZ_BMZP01000017.1"/>
</dbReference>
<dbReference type="GO" id="GO:0004364">
    <property type="term" value="F:glutathione transferase activity"/>
    <property type="evidence" value="ECO:0007669"/>
    <property type="project" value="UniProtKB-EC"/>
</dbReference>
<dbReference type="Gene3D" id="3.40.30.10">
    <property type="entry name" value="Glutaredoxin"/>
    <property type="match status" value="1"/>
</dbReference>
<dbReference type="Proteomes" id="UP001595683">
    <property type="component" value="Unassembled WGS sequence"/>
</dbReference>
<protein>
    <submittedName>
        <fullName evidence="2">Glutathione S-transferase</fullName>
        <ecNumber evidence="2">2.5.1.18</ecNumber>
    </submittedName>
</protein>
<sequence length="119" mass="12988">MADYTLYTHPMSRGQIARWALHEAGADYHAVVIDWADRPPALLAANAMNKVPTLIHHAAEGDRVITECGAIAAYLAQGTALAPTPEESAAYYRWLFFATGPLEQAIVAQAMGWEVPPKR</sequence>
<dbReference type="CDD" id="cd03046">
    <property type="entry name" value="GST_N_GTT1_like"/>
    <property type="match status" value="1"/>
</dbReference>
<name>A0ABV7V256_9SPHN</name>
<evidence type="ECO:0000313" key="3">
    <source>
        <dbReference type="Proteomes" id="UP001595683"/>
    </source>
</evidence>
<feature type="domain" description="GST N-terminal" evidence="1">
    <location>
        <begin position="2"/>
        <end position="83"/>
    </location>
</feature>
<dbReference type="InterPro" id="IPR004045">
    <property type="entry name" value="Glutathione_S-Trfase_N"/>
</dbReference>
<dbReference type="InterPro" id="IPR040079">
    <property type="entry name" value="Glutathione_S-Trfase"/>
</dbReference>
<evidence type="ECO:0000313" key="2">
    <source>
        <dbReference type="EMBL" id="MFC3670288.1"/>
    </source>
</evidence>
<comment type="caution">
    <text evidence="2">The sequence shown here is derived from an EMBL/GenBank/DDBJ whole genome shotgun (WGS) entry which is preliminary data.</text>
</comment>
<dbReference type="InterPro" id="IPR036249">
    <property type="entry name" value="Thioredoxin-like_sf"/>
</dbReference>
<dbReference type="PROSITE" id="PS50404">
    <property type="entry name" value="GST_NTER"/>
    <property type="match status" value="1"/>
</dbReference>
<reference evidence="3" key="1">
    <citation type="journal article" date="2019" name="Int. J. Syst. Evol. Microbiol.">
        <title>The Global Catalogue of Microorganisms (GCM) 10K type strain sequencing project: providing services to taxonomists for standard genome sequencing and annotation.</title>
        <authorList>
            <consortium name="The Broad Institute Genomics Platform"/>
            <consortium name="The Broad Institute Genome Sequencing Center for Infectious Disease"/>
            <person name="Wu L."/>
            <person name="Ma J."/>
        </authorList>
    </citation>
    <scope>NUCLEOTIDE SEQUENCE [LARGE SCALE GENOMIC DNA]</scope>
    <source>
        <strain evidence="3">KCTC 42224</strain>
    </source>
</reference>
<accession>A0ABV7V256</accession>
<proteinExistence type="predicted"/>
<dbReference type="Pfam" id="PF02798">
    <property type="entry name" value="GST_N"/>
    <property type="match status" value="1"/>
</dbReference>
<dbReference type="SUPFAM" id="SSF52833">
    <property type="entry name" value="Thioredoxin-like"/>
    <property type="match status" value="1"/>
</dbReference>
<dbReference type="EC" id="2.5.1.18" evidence="2"/>
<keyword evidence="3" id="KW-1185">Reference proteome</keyword>